<gene>
    <name evidence="1" type="ORF">HWQ67_07750</name>
</gene>
<evidence type="ECO:0000313" key="2">
    <source>
        <dbReference type="Proteomes" id="UP001196980"/>
    </source>
</evidence>
<organism evidence="1 2">
    <name type="scientific">Candidatus Magnetobacterium casense</name>
    <dbReference type="NCBI Taxonomy" id="1455061"/>
    <lineage>
        <taxon>Bacteria</taxon>
        <taxon>Pseudomonadati</taxon>
        <taxon>Nitrospirota</taxon>
        <taxon>Thermodesulfovibrionia</taxon>
        <taxon>Thermodesulfovibrionales</taxon>
        <taxon>Candidatus Magnetobacteriaceae</taxon>
        <taxon>Candidatus Magnetobacterium</taxon>
    </lineage>
</organism>
<accession>A0ABS6RXV3</accession>
<proteinExistence type="predicted"/>
<reference evidence="1 2" key="1">
    <citation type="journal article" date="2020" name="J Geophys Res Biogeosci">
        <title>Magnetotaxis as an Adaptation to Enable Bacterial Shuttling of Microbial Sulfur and Sulfur Cycling Across Aquatic Oxic#Anoxic Interfaces.</title>
        <authorList>
            <person name="Li J."/>
            <person name="Liu P."/>
            <person name="Wang J."/>
            <person name="Roberts A.P."/>
            <person name="Pan Y."/>
        </authorList>
    </citation>
    <scope>NUCLEOTIDE SEQUENCE [LARGE SCALE GENOMIC DNA]</scope>
    <source>
        <strain evidence="1 2">MYR-1_YQ</strain>
    </source>
</reference>
<sequence length="146" mass="16914">MRNEQGYPPKENLTILRVKGEAMIEKQKALDTIRSYLQDVWNEGDGHYPLTDTSEQILALFQPSQPTEGELAPCPYRAGRVCPECGSDMAWEWEKGSKAQRQFDLQRMVKLPSEDRLFTEINKWLDDEDKSIMLASKVHKWLKEGK</sequence>
<keyword evidence="2" id="KW-1185">Reference proteome</keyword>
<evidence type="ECO:0000313" key="1">
    <source>
        <dbReference type="EMBL" id="MBV6341477.1"/>
    </source>
</evidence>
<protein>
    <submittedName>
        <fullName evidence="1">Uncharacterized protein</fullName>
    </submittedName>
</protein>
<dbReference type="Proteomes" id="UP001196980">
    <property type="component" value="Unassembled WGS sequence"/>
</dbReference>
<name>A0ABS6RXV3_9BACT</name>
<dbReference type="RefSeq" id="WP_218252112.1">
    <property type="nucleotide sequence ID" value="NZ_JABXWD010000111.1"/>
</dbReference>
<comment type="caution">
    <text evidence="1">The sequence shown here is derived from an EMBL/GenBank/DDBJ whole genome shotgun (WGS) entry which is preliminary data.</text>
</comment>
<dbReference type="EMBL" id="JABXWD010000111">
    <property type="protein sequence ID" value="MBV6341477.1"/>
    <property type="molecule type" value="Genomic_DNA"/>
</dbReference>